<evidence type="ECO:0000256" key="2">
    <source>
        <dbReference type="ARBA" id="ARBA00023125"/>
    </source>
</evidence>
<comment type="caution">
    <text evidence="6">The sequence shown here is derived from an EMBL/GenBank/DDBJ whole genome shotgun (WGS) entry which is preliminary data.</text>
</comment>
<protein>
    <submittedName>
        <fullName evidence="6">TetR/AcrR family transcriptional repressor of nem operon</fullName>
    </submittedName>
</protein>
<gene>
    <name evidence="6" type="ORF">J2T55_000579</name>
</gene>
<name>A0AAE3L0S8_9GAMM</name>
<accession>A0AAE3L0S8</accession>
<organism evidence="6 7">
    <name type="scientific">Methylohalomonas lacus</name>
    <dbReference type="NCBI Taxonomy" id="398773"/>
    <lineage>
        <taxon>Bacteria</taxon>
        <taxon>Pseudomonadati</taxon>
        <taxon>Pseudomonadota</taxon>
        <taxon>Gammaproteobacteria</taxon>
        <taxon>Methylohalomonadales</taxon>
        <taxon>Methylohalomonadaceae</taxon>
        <taxon>Methylohalomonas</taxon>
    </lineage>
</organism>
<keyword evidence="1" id="KW-0805">Transcription regulation</keyword>
<keyword evidence="7" id="KW-1185">Reference proteome</keyword>
<dbReference type="PROSITE" id="PS50977">
    <property type="entry name" value="HTH_TETR_2"/>
    <property type="match status" value="1"/>
</dbReference>
<proteinExistence type="predicted"/>
<feature type="domain" description="HTH tetR-type" evidence="5">
    <location>
        <begin position="8"/>
        <end position="68"/>
    </location>
</feature>
<keyword evidence="2 4" id="KW-0238">DNA-binding</keyword>
<evidence type="ECO:0000313" key="6">
    <source>
        <dbReference type="EMBL" id="MCS3902575.1"/>
    </source>
</evidence>
<evidence type="ECO:0000313" key="7">
    <source>
        <dbReference type="Proteomes" id="UP001204445"/>
    </source>
</evidence>
<dbReference type="SUPFAM" id="SSF46689">
    <property type="entry name" value="Homeodomain-like"/>
    <property type="match status" value="1"/>
</dbReference>
<dbReference type="InterPro" id="IPR009057">
    <property type="entry name" value="Homeodomain-like_sf"/>
</dbReference>
<sequence>MTAGRPNSYEIERVIDQATQVFWRQGYQATSIADLLDATQLSRSSLYQAFSNKENLFSRCLQNYCDDLAAQLRQQLADAETGRAFIETTFMQVARGADDPQLRLGCLAMNTAIELGHEDTALAQQAHAGLQQFADIFTAAIRRGQSEQVIAATLDADALGYYLVSGMCGLRTLLKCGAGRSRAEGVARQVLAALD</sequence>
<dbReference type="Pfam" id="PF16925">
    <property type="entry name" value="TetR_C_13"/>
    <property type="match status" value="1"/>
</dbReference>
<keyword evidence="3" id="KW-0804">Transcription</keyword>
<reference evidence="6" key="1">
    <citation type="submission" date="2022-08" db="EMBL/GenBank/DDBJ databases">
        <title>Genomic Encyclopedia of Type Strains, Phase III (KMG-III): the genomes of soil and plant-associated and newly described type strains.</title>
        <authorList>
            <person name="Whitman W."/>
        </authorList>
    </citation>
    <scope>NUCLEOTIDE SEQUENCE</scope>
    <source>
        <strain evidence="6">HMT 1</strain>
    </source>
</reference>
<dbReference type="EMBL" id="JANUCT010000003">
    <property type="protein sequence ID" value="MCS3902575.1"/>
    <property type="molecule type" value="Genomic_DNA"/>
</dbReference>
<dbReference type="GO" id="GO:0003677">
    <property type="term" value="F:DNA binding"/>
    <property type="evidence" value="ECO:0007669"/>
    <property type="project" value="UniProtKB-UniRule"/>
</dbReference>
<evidence type="ECO:0000256" key="4">
    <source>
        <dbReference type="PROSITE-ProRule" id="PRU00335"/>
    </source>
</evidence>
<feature type="DNA-binding region" description="H-T-H motif" evidence="4">
    <location>
        <begin position="31"/>
        <end position="50"/>
    </location>
</feature>
<dbReference type="InterPro" id="IPR001647">
    <property type="entry name" value="HTH_TetR"/>
</dbReference>
<dbReference type="Gene3D" id="1.10.357.10">
    <property type="entry name" value="Tetracycline Repressor, domain 2"/>
    <property type="match status" value="1"/>
</dbReference>
<evidence type="ECO:0000256" key="3">
    <source>
        <dbReference type="ARBA" id="ARBA00023163"/>
    </source>
</evidence>
<dbReference type="Pfam" id="PF00440">
    <property type="entry name" value="TetR_N"/>
    <property type="match status" value="1"/>
</dbReference>
<dbReference type="InterPro" id="IPR011075">
    <property type="entry name" value="TetR_C"/>
</dbReference>
<dbReference type="Gene3D" id="1.10.10.60">
    <property type="entry name" value="Homeodomain-like"/>
    <property type="match status" value="1"/>
</dbReference>
<evidence type="ECO:0000259" key="5">
    <source>
        <dbReference type="PROSITE" id="PS50977"/>
    </source>
</evidence>
<dbReference type="PANTHER" id="PTHR47506">
    <property type="entry name" value="TRANSCRIPTIONAL REGULATORY PROTEIN"/>
    <property type="match status" value="1"/>
</dbReference>
<dbReference type="Proteomes" id="UP001204445">
    <property type="component" value="Unassembled WGS sequence"/>
</dbReference>
<dbReference type="PANTHER" id="PTHR47506:SF10">
    <property type="entry name" value="TRANSCRIPTIONAL REGULATORY PROTEIN"/>
    <property type="match status" value="1"/>
</dbReference>
<dbReference type="AlphaFoldDB" id="A0AAE3L0S8"/>
<dbReference type="SUPFAM" id="SSF48498">
    <property type="entry name" value="Tetracyclin repressor-like, C-terminal domain"/>
    <property type="match status" value="1"/>
</dbReference>
<dbReference type="InterPro" id="IPR036271">
    <property type="entry name" value="Tet_transcr_reg_TetR-rel_C_sf"/>
</dbReference>
<dbReference type="PRINTS" id="PR00455">
    <property type="entry name" value="HTHTETR"/>
</dbReference>
<evidence type="ECO:0000256" key="1">
    <source>
        <dbReference type="ARBA" id="ARBA00023015"/>
    </source>
</evidence>